<name>A0A399IP58_9CLOT</name>
<protein>
    <recommendedName>
        <fullName evidence="3">Uracil DNA glycosylase superfamily protein</fullName>
    </recommendedName>
</protein>
<evidence type="ECO:0000313" key="2">
    <source>
        <dbReference type="Proteomes" id="UP000265930"/>
    </source>
</evidence>
<dbReference type="Proteomes" id="UP000265930">
    <property type="component" value="Unassembled WGS sequence"/>
</dbReference>
<reference evidence="1 2" key="1">
    <citation type="submission" date="2018-08" db="EMBL/GenBank/DDBJ databases">
        <title>Genome of Clostridium chromiireducens C1, DSM12136.</title>
        <authorList>
            <person name="Xing M."/>
            <person name="Wei Y."/>
            <person name="Ang E.L."/>
            <person name="Zhao H."/>
            <person name="Zhang Y."/>
        </authorList>
    </citation>
    <scope>NUCLEOTIDE SEQUENCE [LARGE SCALE GENOMIC DNA]</scope>
    <source>
        <strain evidence="1 2">C1</strain>
    </source>
</reference>
<organism evidence="1 2">
    <name type="scientific">Clostridium chromiireducens</name>
    <dbReference type="NCBI Taxonomy" id="225345"/>
    <lineage>
        <taxon>Bacteria</taxon>
        <taxon>Bacillati</taxon>
        <taxon>Bacillota</taxon>
        <taxon>Clostridia</taxon>
        <taxon>Eubacteriales</taxon>
        <taxon>Clostridiaceae</taxon>
        <taxon>Clostridium</taxon>
    </lineage>
</organism>
<comment type="caution">
    <text evidence="1">The sequence shown here is derived from an EMBL/GenBank/DDBJ whole genome shotgun (WGS) entry which is preliminary data.</text>
</comment>
<evidence type="ECO:0008006" key="3">
    <source>
        <dbReference type="Google" id="ProtNLM"/>
    </source>
</evidence>
<sequence>MDEDSYIASDIKILFILKEVNDAGGGNWDLRTFVSNGARTHTWNNITRWTMGIRSIEREIYWDEIETISKEQREKYLKSIGAINLKKTPGDYVCYGDELNRIAKEDSLYLKEQISLYDADLIICCGTSDVYHSVFEEQVKWKRTNRGVWYHELKEGKYLISYVHPEARVGANILYYGLIDAIKEIKNREVHRGL</sequence>
<gene>
    <name evidence="1" type="ORF">D2A34_19850</name>
</gene>
<proteinExistence type="predicted"/>
<dbReference type="AlphaFoldDB" id="A0A399IP58"/>
<evidence type="ECO:0000313" key="1">
    <source>
        <dbReference type="EMBL" id="RII33222.1"/>
    </source>
</evidence>
<accession>A0A399IP58</accession>
<dbReference type="EMBL" id="QXDJ01000005">
    <property type="protein sequence ID" value="RII33222.1"/>
    <property type="molecule type" value="Genomic_DNA"/>
</dbReference>